<dbReference type="eggNOG" id="arCOG01972">
    <property type="taxonomic scope" value="Archaea"/>
</dbReference>
<gene>
    <name evidence="2" type="ordered locus">Ferp_0455</name>
</gene>
<keyword evidence="3" id="KW-1185">Reference proteome</keyword>
<dbReference type="Pfam" id="PF00085">
    <property type="entry name" value="Thioredoxin"/>
    <property type="match status" value="1"/>
</dbReference>
<dbReference type="Gene3D" id="3.40.30.10">
    <property type="entry name" value="Glutaredoxin"/>
    <property type="match status" value="1"/>
</dbReference>
<dbReference type="STRING" id="589924.Ferp_0455"/>
<dbReference type="EMBL" id="CP001899">
    <property type="protein sequence ID" value="ADC64630.1"/>
    <property type="molecule type" value="Genomic_DNA"/>
</dbReference>
<dbReference type="InterPro" id="IPR013766">
    <property type="entry name" value="Thioredoxin_domain"/>
</dbReference>
<protein>
    <recommendedName>
        <fullName evidence="1">Thioredoxin domain-containing protein</fullName>
    </recommendedName>
</protein>
<dbReference type="AlphaFoldDB" id="D3S2Z7"/>
<dbReference type="Proteomes" id="UP000002613">
    <property type="component" value="Chromosome"/>
</dbReference>
<name>D3S2Z7_FERPA</name>
<organism evidence="2 3">
    <name type="scientific">Ferroglobus placidus (strain DSM 10642 / AEDII12DO)</name>
    <dbReference type="NCBI Taxonomy" id="589924"/>
    <lineage>
        <taxon>Archaea</taxon>
        <taxon>Methanobacteriati</taxon>
        <taxon>Methanobacteriota</taxon>
        <taxon>Archaeoglobi</taxon>
        <taxon>Archaeoglobales</taxon>
        <taxon>Archaeoglobaceae</taxon>
        <taxon>Ferroglobus</taxon>
    </lineage>
</organism>
<dbReference type="InterPro" id="IPR036249">
    <property type="entry name" value="Thioredoxin-like_sf"/>
</dbReference>
<proteinExistence type="predicted"/>
<dbReference type="PaxDb" id="589924-Ferp_0455"/>
<evidence type="ECO:0000259" key="1">
    <source>
        <dbReference type="PROSITE" id="PS51352"/>
    </source>
</evidence>
<reference evidence="3" key="1">
    <citation type="submission" date="2010-02" db="EMBL/GenBank/DDBJ databases">
        <title>Complete sequence of Ferroglobus placidus DSM 10642.</title>
        <authorList>
            <consortium name="US DOE Joint Genome Institute"/>
            <person name="Lucas S."/>
            <person name="Copeland A."/>
            <person name="Lapidus A."/>
            <person name="Cheng J.-F."/>
            <person name="Bruce D."/>
            <person name="Goodwin L."/>
            <person name="Pitluck S."/>
            <person name="Saunders E."/>
            <person name="Brettin T."/>
            <person name="Detter J.C."/>
            <person name="Han C."/>
            <person name="Tapia R."/>
            <person name="Larimer F."/>
            <person name="Land M."/>
            <person name="Hauser L."/>
            <person name="Kyrpides N."/>
            <person name="Ivanova N."/>
            <person name="Holmes D."/>
            <person name="Lovley D."/>
            <person name="Kyrpides N."/>
            <person name="Anderson I.J."/>
            <person name="Woyke T."/>
        </authorList>
    </citation>
    <scope>NUCLEOTIDE SEQUENCE [LARGE SCALE GENOMIC DNA]</scope>
    <source>
        <strain evidence="3">DSM 10642 / AEDII12DO</strain>
    </source>
</reference>
<dbReference type="CDD" id="cd02947">
    <property type="entry name" value="TRX_family"/>
    <property type="match status" value="1"/>
</dbReference>
<evidence type="ECO:0000313" key="3">
    <source>
        <dbReference type="Proteomes" id="UP000002613"/>
    </source>
</evidence>
<reference evidence="2 3" key="2">
    <citation type="journal article" date="2011" name="Stand. Genomic Sci.">
        <title>Complete genome sequence of Ferroglobus placidus AEDII12DO.</title>
        <authorList>
            <person name="Anderson I."/>
            <person name="Risso C."/>
            <person name="Holmes D."/>
            <person name="Lucas S."/>
            <person name="Copeland A."/>
            <person name="Lapidus A."/>
            <person name="Cheng J.F."/>
            <person name="Bruce D."/>
            <person name="Goodwin L."/>
            <person name="Pitluck S."/>
            <person name="Saunders E."/>
            <person name="Brettin T."/>
            <person name="Detter J.C."/>
            <person name="Han C."/>
            <person name="Tapia R."/>
            <person name="Larimer F."/>
            <person name="Land M."/>
            <person name="Hauser L."/>
            <person name="Woyke T."/>
            <person name="Lovley D."/>
            <person name="Kyrpides N."/>
            <person name="Ivanova N."/>
        </authorList>
    </citation>
    <scope>NUCLEOTIDE SEQUENCE [LARGE SCALE GENOMIC DNA]</scope>
    <source>
        <strain evidence="3">DSM 10642 / AEDII12DO</strain>
    </source>
</reference>
<dbReference type="KEGG" id="fpl:Ferp_0455"/>
<dbReference type="HOGENOM" id="CLU_155661_0_0_2"/>
<accession>D3S2Z7</accession>
<sequence length="135" mass="15025">MRPIRSKATLVFVFAILLSAGLAFYIYTLNADVINKIKPHPHQNTSVYFFYSHYCPHCREVMPYVEDVAKKVEKNGVSVTFCSVDETMPQSCKRVAKDIHLSAVPTAVVYSNGSKTLLVGSDEVRTLGKVLGVEQ</sequence>
<evidence type="ECO:0000313" key="2">
    <source>
        <dbReference type="EMBL" id="ADC64630.1"/>
    </source>
</evidence>
<feature type="domain" description="Thioredoxin" evidence="1">
    <location>
        <begin position="18"/>
        <end position="135"/>
    </location>
</feature>
<dbReference type="SUPFAM" id="SSF52833">
    <property type="entry name" value="Thioredoxin-like"/>
    <property type="match status" value="1"/>
</dbReference>
<dbReference type="PROSITE" id="PS51352">
    <property type="entry name" value="THIOREDOXIN_2"/>
    <property type="match status" value="1"/>
</dbReference>